<dbReference type="AlphaFoldDB" id="A0AAE1U298"/>
<keyword evidence="3" id="KW-1185">Reference proteome</keyword>
<reference evidence="2" key="1">
    <citation type="submission" date="2023-11" db="EMBL/GenBank/DDBJ databases">
        <title>Genome assemblies of two species of porcelain crab, Petrolisthes cinctipes and Petrolisthes manimaculis (Anomura: Porcellanidae).</title>
        <authorList>
            <person name="Angst P."/>
        </authorList>
    </citation>
    <scope>NUCLEOTIDE SEQUENCE</scope>
    <source>
        <strain evidence="2">PB745_02</strain>
        <tissue evidence="2">Gill</tissue>
    </source>
</reference>
<proteinExistence type="predicted"/>
<evidence type="ECO:0000313" key="3">
    <source>
        <dbReference type="Proteomes" id="UP001292094"/>
    </source>
</evidence>
<accession>A0AAE1U298</accession>
<gene>
    <name evidence="2" type="ORF">Pmani_024387</name>
</gene>
<sequence>MMVVMMAAVMEAKREVCTVDVGRRTTSDPDAFEAERWEVEDLVRKHWHRTTGGMVPGSVIFRCGSKDILLLSLDNLRNPWKTINKMNNDQDDGDDEEENWY</sequence>
<name>A0AAE1U298_9EUCA</name>
<dbReference type="Proteomes" id="UP001292094">
    <property type="component" value="Unassembled WGS sequence"/>
</dbReference>
<evidence type="ECO:0000256" key="1">
    <source>
        <dbReference type="SAM" id="MobiDB-lite"/>
    </source>
</evidence>
<feature type="compositionally biased region" description="Acidic residues" evidence="1">
    <location>
        <begin position="89"/>
        <end position="101"/>
    </location>
</feature>
<feature type="region of interest" description="Disordered" evidence="1">
    <location>
        <begin position="82"/>
        <end position="101"/>
    </location>
</feature>
<evidence type="ECO:0000313" key="2">
    <source>
        <dbReference type="EMBL" id="KAK4303605.1"/>
    </source>
</evidence>
<comment type="caution">
    <text evidence="2">The sequence shown here is derived from an EMBL/GenBank/DDBJ whole genome shotgun (WGS) entry which is preliminary data.</text>
</comment>
<organism evidence="2 3">
    <name type="scientific">Petrolisthes manimaculis</name>
    <dbReference type="NCBI Taxonomy" id="1843537"/>
    <lineage>
        <taxon>Eukaryota</taxon>
        <taxon>Metazoa</taxon>
        <taxon>Ecdysozoa</taxon>
        <taxon>Arthropoda</taxon>
        <taxon>Crustacea</taxon>
        <taxon>Multicrustacea</taxon>
        <taxon>Malacostraca</taxon>
        <taxon>Eumalacostraca</taxon>
        <taxon>Eucarida</taxon>
        <taxon>Decapoda</taxon>
        <taxon>Pleocyemata</taxon>
        <taxon>Anomura</taxon>
        <taxon>Galatheoidea</taxon>
        <taxon>Porcellanidae</taxon>
        <taxon>Petrolisthes</taxon>
    </lineage>
</organism>
<dbReference type="EMBL" id="JAWZYT010002560">
    <property type="protein sequence ID" value="KAK4303605.1"/>
    <property type="molecule type" value="Genomic_DNA"/>
</dbReference>
<protein>
    <submittedName>
        <fullName evidence="2">Uncharacterized protein</fullName>
    </submittedName>
</protein>